<dbReference type="EMBL" id="ML120641">
    <property type="protein sequence ID" value="RPA88904.1"/>
    <property type="molecule type" value="Genomic_DNA"/>
</dbReference>
<name>A0A3N4J4V9_9PEZI</name>
<dbReference type="OrthoDB" id="2959714at2759"/>
<keyword evidence="2" id="KW-1185">Reference proteome</keyword>
<sequence>MGIELRLLTTNTKAQVWSHSPASLDSVFSVVNAHDHPFIMVGKYALRWMGVPVHTGYTIDILV</sequence>
<dbReference type="Proteomes" id="UP000276215">
    <property type="component" value="Unassembled WGS sequence"/>
</dbReference>
<protein>
    <submittedName>
        <fullName evidence="1">Uncharacterized protein</fullName>
    </submittedName>
</protein>
<proteinExistence type="predicted"/>
<evidence type="ECO:0000313" key="1">
    <source>
        <dbReference type="EMBL" id="RPA88904.1"/>
    </source>
</evidence>
<organism evidence="1 2">
    <name type="scientific">Choiromyces venosus 120613-1</name>
    <dbReference type="NCBI Taxonomy" id="1336337"/>
    <lineage>
        <taxon>Eukaryota</taxon>
        <taxon>Fungi</taxon>
        <taxon>Dikarya</taxon>
        <taxon>Ascomycota</taxon>
        <taxon>Pezizomycotina</taxon>
        <taxon>Pezizomycetes</taxon>
        <taxon>Pezizales</taxon>
        <taxon>Tuberaceae</taxon>
        <taxon>Choiromyces</taxon>
    </lineage>
</organism>
<gene>
    <name evidence="1" type="ORF">L873DRAFT_1823812</name>
</gene>
<evidence type="ECO:0000313" key="2">
    <source>
        <dbReference type="Proteomes" id="UP000276215"/>
    </source>
</evidence>
<dbReference type="AlphaFoldDB" id="A0A3N4J4V9"/>
<accession>A0A3N4J4V9</accession>
<reference evidence="1 2" key="1">
    <citation type="journal article" date="2018" name="Nat. Ecol. Evol.">
        <title>Pezizomycetes genomes reveal the molecular basis of ectomycorrhizal truffle lifestyle.</title>
        <authorList>
            <person name="Murat C."/>
            <person name="Payen T."/>
            <person name="Noel B."/>
            <person name="Kuo A."/>
            <person name="Morin E."/>
            <person name="Chen J."/>
            <person name="Kohler A."/>
            <person name="Krizsan K."/>
            <person name="Balestrini R."/>
            <person name="Da Silva C."/>
            <person name="Montanini B."/>
            <person name="Hainaut M."/>
            <person name="Levati E."/>
            <person name="Barry K.W."/>
            <person name="Belfiori B."/>
            <person name="Cichocki N."/>
            <person name="Clum A."/>
            <person name="Dockter R.B."/>
            <person name="Fauchery L."/>
            <person name="Guy J."/>
            <person name="Iotti M."/>
            <person name="Le Tacon F."/>
            <person name="Lindquist E.A."/>
            <person name="Lipzen A."/>
            <person name="Malagnac F."/>
            <person name="Mello A."/>
            <person name="Molinier V."/>
            <person name="Miyauchi S."/>
            <person name="Poulain J."/>
            <person name="Riccioni C."/>
            <person name="Rubini A."/>
            <person name="Sitrit Y."/>
            <person name="Splivallo R."/>
            <person name="Traeger S."/>
            <person name="Wang M."/>
            <person name="Zifcakova L."/>
            <person name="Wipf D."/>
            <person name="Zambonelli A."/>
            <person name="Paolocci F."/>
            <person name="Nowrousian M."/>
            <person name="Ottonello S."/>
            <person name="Baldrian P."/>
            <person name="Spatafora J.W."/>
            <person name="Henrissat B."/>
            <person name="Nagy L.G."/>
            <person name="Aury J.M."/>
            <person name="Wincker P."/>
            <person name="Grigoriev I.V."/>
            <person name="Bonfante P."/>
            <person name="Martin F.M."/>
        </authorList>
    </citation>
    <scope>NUCLEOTIDE SEQUENCE [LARGE SCALE GENOMIC DNA]</scope>
    <source>
        <strain evidence="1 2">120613-1</strain>
    </source>
</reference>